<evidence type="ECO:0000313" key="7">
    <source>
        <dbReference type="EMBL" id="SEH68003.1"/>
    </source>
</evidence>
<dbReference type="RefSeq" id="WP_177172468.1">
    <property type="nucleotide sequence ID" value="NZ_FNXG01000001.1"/>
</dbReference>
<dbReference type="PROSITE" id="PS51318">
    <property type="entry name" value="TAT"/>
    <property type="match status" value="1"/>
</dbReference>
<dbReference type="PANTHER" id="PTHR33376:SF7">
    <property type="entry name" value="C4-DICARBOXYLATE-BINDING PROTEIN DCTB"/>
    <property type="match status" value="1"/>
</dbReference>
<name>A0A1H6JZA7_9RHOB</name>
<feature type="signal peptide" evidence="6">
    <location>
        <begin position="1"/>
        <end position="33"/>
    </location>
</feature>
<dbReference type="PANTHER" id="PTHR33376">
    <property type="match status" value="1"/>
</dbReference>
<keyword evidence="4 6" id="KW-0732">Signal</keyword>
<evidence type="ECO:0000256" key="2">
    <source>
        <dbReference type="ARBA" id="ARBA00009023"/>
    </source>
</evidence>
<dbReference type="EMBL" id="FNXG01000001">
    <property type="protein sequence ID" value="SEH68003.1"/>
    <property type="molecule type" value="Genomic_DNA"/>
</dbReference>
<organism evidence="7 8">
    <name type="scientific">Paracoccus alkenifer</name>
    <dbReference type="NCBI Taxonomy" id="65735"/>
    <lineage>
        <taxon>Bacteria</taxon>
        <taxon>Pseudomonadati</taxon>
        <taxon>Pseudomonadota</taxon>
        <taxon>Alphaproteobacteria</taxon>
        <taxon>Rhodobacterales</taxon>
        <taxon>Paracoccaceae</taxon>
        <taxon>Paracoccus</taxon>
    </lineage>
</organism>
<gene>
    <name evidence="7" type="ORF">SAMN04488075_0750</name>
</gene>
<evidence type="ECO:0000313" key="8">
    <source>
        <dbReference type="Proteomes" id="UP000199125"/>
    </source>
</evidence>
<proteinExistence type="inferred from homology"/>
<dbReference type="Proteomes" id="UP000199125">
    <property type="component" value="Unassembled WGS sequence"/>
</dbReference>
<keyword evidence="5" id="KW-0574">Periplasm</keyword>
<protein>
    <submittedName>
        <fullName evidence="7">C4-dicarboxylate-binding protein DctP</fullName>
    </submittedName>
</protein>
<sequence length="339" mass="35789">MSAFVTRRAALQSALMGCAFVTAAAVVPAAAQAQVEMVITDELATSHWTTGVLDQLAVTLEEATGGAVKPKVFHAGTLYNDQDAMAALGTGAVHMVWPVAVRLETIAPEAGVLSLPFAIDDAMMAKPGAPEAVAGYLQKYMAPRGIRVMGIARTADLFFLTRHKHLEEMSDLRGMKIRATGGRVLLDLLGGFGASSVALPAPEMGPALSQGAIDGALTSAGGWEMAGTNAVPYGTLVPGLNLVTYAILVDDQWLQSLPADARTAIETAMAEFVHDDWARSKALDQQALDQMIGKGGSFATIEGARRQAFVDAADAITADWRAKYPEAWEEFQTAIAPFK</sequence>
<dbReference type="NCBIfam" id="NF037995">
    <property type="entry name" value="TRAP_S1"/>
    <property type="match status" value="1"/>
</dbReference>
<evidence type="ECO:0000256" key="3">
    <source>
        <dbReference type="ARBA" id="ARBA00022448"/>
    </source>
</evidence>
<keyword evidence="8" id="KW-1185">Reference proteome</keyword>
<dbReference type="AlphaFoldDB" id="A0A1H6JZA7"/>
<keyword evidence="3" id="KW-0813">Transport</keyword>
<dbReference type="Gene3D" id="3.40.190.170">
    <property type="entry name" value="Bacterial extracellular solute-binding protein, family 7"/>
    <property type="match status" value="1"/>
</dbReference>
<dbReference type="GO" id="GO:0042597">
    <property type="term" value="C:periplasmic space"/>
    <property type="evidence" value="ECO:0007669"/>
    <property type="project" value="UniProtKB-SubCell"/>
</dbReference>
<comment type="similarity">
    <text evidence="2">Belongs to the bacterial solute-binding protein 7 family.</text>
</comment>
<dbReference type="Pfam" id="PF03480">
    <property type="entry name" value="DctP"/>
    <property type="match status" value="1"/>
</dbReference>
<dbReference type="InterPro" id="IPR006311">
    <property type="entry name" value="TAT_signal"/>
</dbReference>
<evidence type="ECO:0000256" key="5">
    <source>
        <dbReference type="ARBA" id="ARBA00022764"/>
    </source>
</evidence>
<dbReference type="InterPro" id="IPR018389">
    <property type="entry name" value="DctP_fam"/>
</dbReference>
<accession>A0A1H6JZA7</accession>
<evidence type="ECO:0000256" key="1">
    <source>
        <dbReference type="ARBA" id="ARBA00004418"/>
    </source>
</evidence>
<evidence type="ECO:0000256" key="6">
    <source>
        <dbReference type="SAM" id="SignalP"/>
    </source>
</evidence>
<reference evidence="8" key="1">
    <citation type="submission" date="2016-10" db="EMBL/GenBank/DDBJ databases">
        <authorList>
            <person name="Varghese N."/>
            <person name="Submissions S."/>
        </authorList>
    </citation>
    <scope>NUCLEOTIDE SEQUENCE [LARGE SCALE GENOMIC DNA]</scope>
    <source>
        <strain evidence="8">DSM 11593</strain>
    </source>
</reference>
<feature type="chain" id="PRO_5011581983" evidence="6">
    <location>
        <begin position="34"/>
        <end position="339"/>
    </location>
</feature>
<dbReference type="InterPro" id="IPR038404">
    <property type="entry name" value="TRAP_DctP_sf"/>
</dbReference>
<dbReference type="STRING" id="65735.SAMN04488075_0750"/>
<comment type="subcellular location">
    <subcellularLocation>
        <location evidence="1">Periplasm</location>
    </subcellularLocation>
</comment>
<evidence type="ECO:0000256" key="4">
    <source>
        <dbReference type="ARBA" id="ARBA00022729"/>
    </source>
</evidence>
<dbReference type="GO" id="GO:0055085">
    <property type="term" value="P:transmembrane transport"/>
    <property type="evidence" value="ECO:0007669"/>
    <property type="project" value="InterPro"/>
</dbReference>